<dbReference type="InterPro" id="IPR042098">
    <property type="entry name" value="TauD-like_sf"/>
</dbReference>
<keyword evidence="1" id="KW-0560">Oxidoreductase</keyword>
<evidence type="ECO:0000259" key="3">
    <source>
        <dbReference type="Pfam" id="PF02668"/>
    </source>
</evidence>
<dbReference type="SUPFAM" id="SSF51197">
    <property type="entry name" value="Clavaminate synthase-like"/>
    <property type="match status" value="1"/>
</dbReference>
<evidence type="ECO:0000313" key="5">
    <source>
        <dbReference type="Proteomes" id="UP000603453"/>
    </source>
</evidence>
<organism evidence="4 5">
    <name type="scientific">Mucor saturninus</name>
    <dbReference type="NCBI Taxonomy" id="64648"/>
    <lineage>
        <taxon>Eukaryota</taxon>
        <taxon>Fungi</taxon>
        <taxon>Fungi incertae sedis</taxon>
        <taxon>Mucoromycota</taxon>
        <taxon>Mucoromycotina</taxon>
        <taxon>Mucoromycetes</taxon>
        <taxon>Mucorales</taxon>
        <taxon>Mucorineae</taxon>
        <taxon>Mucoraceae</taxon>
        <taxon>Mucor</taxon>
    </lineage>
</organism>
<dbReference type="GO" id="GO:0016491">
    <property type="term" value="F:oxidoreductase activity"/>
    <property type="evidence" value="ECO:0007669"/>
    <property type="project" value="UniProtKB-KW"/>
</dbReference>
<dbReference type="Proteomes" id="UP000603453">
    <property type="component" value="Unassembled WGS sequence"/>
</dbReference>
<protein>
    <recommendedName>
        <fullName evidence="3">TauD/TfdA-like domain-containing protein</fullName>
    </recommendedName>
</protein>
<comment type="caution">
    <text evidence="4">The sequence shown here is derived from an EMBL/GenBank/DDBJ whole genome shotgun (WGS) entry which is preliminary data.</text>
</comment>
<feature type="domain" description="TauD/TfdA-like" evidence="3">
    <location>
        <begin position="77"/>
        <end position="333"/>
    </location>
</feature>
<dbReference type="Pfam" id="PF02668">
    <property type="entry name" value="TauD"/>
    <property type="match status" value="1"/>
</dbReference>
<dbReference type="AlphaFoldDB" id="A0A8H7VCZ6"/>
<evidence type="ECO:0000256" key="2">
    <source>
        <dbReference type="ARBA" id="ARBA00023194"/>
    </source>
</evidence>
<sequence length="367" mass="42200">MPPTAAVAQPIIDRVSSNTDTTSNVYPDRIVGPTTWDGKDLKAHPEKWIYHLTPEDITDIDQAIKHFLSLNIPFSQISPSTFPLTTFKNVIIKERNNLFQGLGVGLIRGFPIEKYERKEQVAMFMGIGSYFGTFKPQNRKGHILGHIKDLTEGSTTKVVYSAEDPTTRIYATRKAQPFHTDSTDIVSLLCLNEGQEGGLSSVISSHTLYNRLRELRPDIVELMKGPWLWDHKGEHDPSEAPYTTIQPMQYYENHLFTFWGPHFFETVSRFPGVVVEEKYLEAIRYIQDLCEREALYMKLQTGDIQLVNNHALLHARGAYKDIPGQTRHLLRLWFLVDEEVSGWKWPPNKKEYTHEYVKEQVVPLEAE</sequence>
<evidence type="ECO:0000313" key="4">
    <source>
        <dbReference type="EMBL" id="KAG2209964.1"/>
    </source>
</evidence>
<dbReference type="PANTHER" id="PTHR10696:SF56">
    <property type="entry name" value="TAUD_TFDA-LIKE DOMAIN-CONTAINING PROTEIN"/>
    <property type="match status" value="1"/>
</dbReference>
<proteinExistence type="predicted"/>
<dbReference type="Gene3D" id="3.60.130.10">
    <property type="entry name" value="Clavaminate synthase-like"/>
    <property type="match status" value="1"/>
</dbReference>
<accession>A0A8H7VCZ6</accession>
<dbReference type="InterPro" id="IPR050411">
    <property type="entry name" value="AlphaKG_dependent_hydroxylases"/>
</dbReference>
<keyword evidence="2" id="KW-0045">Antibiotic biosynthesis</keyword>
<dbReference type="GO" id="GO:0017000">
    <property type="term" value="P:antibiotic biosynthetic process"/>
    <property type="evidence" value="ECO:0007669"/>
    <property type="project" value="UniProtKB-KW"/>
</dbReference>
<name>A0A8H7VCZ6_9FUNG</name>
<dbReference type="PANTHER" id="PTHR10696">
    <property type="entry name" value="GAMMA-BUTYROBETAINE HYDROXYLASE-RELATED"/>
    <property type="match status" value="1"/>
</dbReference>
<reference evidence="4" key="1">
    <citation type="submission" date="2020-12" db="EMBL/GenBank/DDBJ databases">
        <title>Metabolic potential, ecology and presence of endohyphal bacteria is reflected in genomic diversity of Mucoromycotina.</title>
        <authorList>
            <person name="Muszewska A."/>
            <person name="Okrasinska A."/>
            <person name="Steczkiewicz K."/>
            <person name="Drgas O."/>
            <person name="Orlowska M."/>
            <person name="Perlinska-Lenart U."/>
            <person name="Aleksandrzak-Piekarczyk T."/>
            <person name="Szatraj K."/>
            <person name="Zielenkiewicz U."/>
            <person name="Pilsyk S."/>
            <person name="Malc E."/>
            <person name="Mieczkowski P."/>
            <person name="Kruszewska J.S."/>
            <person name="Biernat P."/>
            <person name="Pawlowska J."/>
        </authorList>
    </citation>
    <scope>NUCLEOTIDE SEQUENCE</scope>
    <source>
        <strain evidence="4">WA0000017839</strain>
    </source>
</reference>
<dbReference type="EMBL" id="JAEPRD010000013">
    <property type="protein sequence ID" value="KAG2209964.1"/>
    <property type="molecule type" value="Genomic_DNA"/>
</dbReference>
<dbReference type="InterPro" id="IPR003819">
    <property type="entry name" value="TauD/TfdA-like"/>
</dbReference>
<keyword evidence="5" id="KW-1185">Reference proteome</keyword>
<gene>
    <name evidence="4" type="ORF">INT47_003400</name>
</gene>
<dbReference type="OrthoDB" id="272271at2759"/>
<evidence type="ECO:0000256" key="1">
    <source>
        <dbReference type="ARBA" id="ARBA00023002"/>
    </source>
</evidence>